<dbReference type="EMBL" id="KM462878">
    <property type="protein sequence ID" value="AIT94891.1"/>
    <property type="molecule type" value="Genomic_DNA"/>
</dbReference>
<protein>
    <submittedName>
        <fullName evidence="3">Hypothetical chloroplast RF20</fullName>
    </submittedName>
</protein>
<organism evidence="3">
    <name type="scientific">Choricystis parasitica</name>
    <dbReference type="NCBI Taxonomy" id="41300"/>
    <lineage>
        <taxon>Eukaryota</taxon>
        <taxon>Viridiplantae</taxon>
        <taxon>Chlorophyta</taxon>
        <taxon>core chlorophytes</taxon>
        <taxon>Trebouxiophyceae</taxon>
        <taxon>Trebouxiophyceae incertae sedis</taxon>
        <taxon>Choricystis clade</taxon>
        <taxon>Choricystis</taxon>
    </lineage>
</organism>
<keyword evidence="3" id="KW-0150">Chloroplast</keyword>
<proteinExistence type="inferred from homology"/>
<feature type="transmembrane region" description="Helical" evidence="2">
    <location>
        <begin position="56"/>
        <end position="79"/>
    </location>
</feature>
<dbReference type="PANTHER" id="PTHR33787:SF5">
    <property type="entry name" value="YCF20-LIKE PROTEIN"/>
    <property type="match status" value="1"/>
</dbReference>
<gene>
    <name evidence="3" type="primary">ycf20</name>
</gene>
<evidence type="ECO:0000256" key="1">
    <source>
        <dbReference type="ARBA" id="ARBA00009846"/>
    </source>
</evidence>
<sequence>MFRSTRLMSTINTLWSRLNTRLQVTNENLSFHLFCVVCGFFIGNIFGTFLNSLRNIFPWDGFIIVAFVFICEFISFQTYRPLSRRATEPTSFFSWRPWNLLKLGILFGFFVDAFKVGS</sequence>
<name>A0A097KNZ7_9CHLO</name>
<dbReference type="RefSeq" id="YP_009106077.1">
    <property type="nucleotide sequence ID" value="NC_025539.1"/>
</dbReference>
<comment type="similarity">
    <text evidence="1">Belongs to the ycf20 family.</text>
</comment>
<keyword evidence="3" id="KW-0934">Plastid</keyword>
<keyword evidence="2" id="KW-0472">Membrane</keyword>
<feature type="transmembrane region" description="Helical" evidence="2">
    <location>
        <begin position="29"/>
        <end position="50"/>
    </location>
</feature>
<keyword evidence="2" id="KW-0812">Transmembrane</keyword>
<geneLocation type="chloroplast" evidence="3"/>
<reference evidence="3" key="1">
    <citation type="journal article" date="2014" name="BMC Evol. Biol.">
        <title>Chloroplast phylogenomic analysis resolves deep-level relationships within the green algal class Trebouxiophyceae.</title>
        <authorList>
            <person name="Lemieux C."/>
            <person name="Otis C."/>
            <person name="Turmel M."/>
        </authorList>
    </citation>
    <scope>NUCLEOTIDE SEQUENCE</scope>
</reference>
<dbReference type="GeneID" id="22160169"/>
<dbReference type="AlphaFoldDB" id="A0A097KNZ7"/>
<dbReference type="Pfam" id="PF04483">
    <property type="entry name" value="DUF565"/>
    <property type="match status" value="1"/>
</dbReference>
<accession>A0A097KNZ7</accession>
<dbReference type="PANTHER" id="PTHR33787">
    <property type="match status" value="1"/>
</dbReference>
<keyword evidence="2" id="KW-1133">Transmembrane helix</keyword>
<evidence type="ECO:0000256" key="2">
    <source>
        <dbReference type="SAM" id="Phobius"/>
    </source>
</evidence>
<dbReference type="InterPro" id="IPR007572">
    <property type="entry name" value="Uncharacterised_Ycf20"/>
</dbReference>
<evidence type="ECO:0000313" key="3">
    <source>
        <dbReference type="EMBL" id="AIT94891.1"/>
    </source>
</evidence>